<proteinExistence type="predicted"/>
<keyword evidence="2" id="KW-1185">Reference proteome</keyword>
<dbReference type="HOGENOM" id="CLU_3109593_0_0_1"/>
<accession>J3NB19</accession>
<sequence>MHARNSNCKYESSLLILRSVSLRVFAYIPGFLPPEMAAKRAWKLCSARGPW</sequence>
<reference evidence="1" key="1">
    <citation type="journal article" date="2013" name="Nat. Commun.">
        <title>Whole-genome sequencing of Oryza brachyantha reveals mechanisms underlying Oryza genome evolution.</title>
        <authorList>
            <person name="Chen J."/>
            <person name="Huang Q."/>
            <person name="Gao D."/>
            <person name="Wang J."/>
            <person name="Lang Y."/>
            <person name="Liu T."/>
            <person name="Li B."/>
            <person name="Bai Z."/>
            <person name="Luis Goicoechea J."/>
            <person name="Liang C."/>
            <person name="Chen C."/>
            <person name="Zhang W."/>
            <person name="Sun S."/>
            <person name="Liao Y."/>
            <person name="Zhang X."/>
            <person name="Yang L."/>
            <person name="Song C."/>
            <person name="Wang M."/>
            <person name="Shi J."/>
            <person name="Liu G."/>
            <person name="Liu J."/>
            <person name="Zhou H."/>
            <person name="Zhou W."/>
            <person name="Yu Q."/>
            <person name="An N."/>
            <person name="Chen Y."/>
            <person name="Cai Q."/>
            <person name="Wang B."/>
            <person name="Liu B."/>
            <person name="Min J."/>
            <person name="Huang Y."/>
            <person name="Wu H."/>
            <person name="Li Z."/>
            <person name="Zhang Y."/>
            <person name="Yin Y."/>
            <person name="Song W."/>
            <person name="Jiang J."/>
            <person name="Jackson S.A."/>
            <person name="Wing R.A."/>
            <person name="Wang J."/>
            <person name="Chen M."/>
        </authorList>
    </citation>
    <scope>NUCLEOTIDE SEQUENCE [LARGE SCALE GENOMIC DNA]</scope>
    <source>
        <strain evidence="1">cv. IRGC 101232</strain>
    </source>
</reference>
<reference evidence="1" key="2">
    <citation type="submission" date="2013-04" db="UniProtKB">
        <authorList>
            <consortium name="EnsemblPlants"/>
        </authorList>
    </citation>
    <scope>IDENTIFICATION</scope>
</reference>
<name>J3NB19_ORYBR</name>
<dbReference type="AlphaFoldDB" id="J3NB19"/>
<organism evidence="1">
    <name type="scientific">Oryza brachyantha</name>
    <name type="common">malo sina</name>
    <dbReference type="NCBI Taxonomy" id="4533"/>
    <lineage>
        <taxon>Eukaryota</taxon>
        <taxon>Viridiplantae</taxon>
        <taxon>Streptophyta</taxon>
        <taxon>Embryophyta</taxon>
        <taxon>Tracheophyta</taxon>
        <taxon>Spermatophyta</taxon>
        <taxon>Magnoliopsida</taxon>
        <taxon>Liliopsida</taxon>
        <taxon>Poales</taxon>
        <taxon>Poaceae</taxon>
        <taxon>BOP clade</taxon>
        <taxon>Oryzoideae</taxon>
        <taxon>Oryzeae</taxon>
        <taxon>Oryzinae</taxon>
        <taxon>Oryza</taxon>
    </lineage>
</organism>
<evidence type="ECO:0000313" key="1">
    <source>
        <dbReference type="EnsemblPlants" id="OB12G11770.1"/>
    </source>
</evidence>
<dbReference type="Gramene" id="OB12G11770.1">
    <property type="protein sequence ID" value="OB12G11770.1"/>
    <property type="gene ID" value="OB12G11770"/>
</dbReference>
<dbReference type="Proteomes" id="UP000006038">
    <property type="component" value="Chromosome 12"/>
</dbReference>
<evidence type="ECO:0000313" key="2">
    <source>
        <dbReference type="Proteomes" id="UP000006038"/>
    </source>
</evidence>
<protein>
    <submittedName>
        <fullName evidence="1">Uncharacterized protein</fullName>
    </submittedName>
</protein>
<dbReference type="EnsemblPlants" id="OB12G11770.1">
    <property type="protein sequence ID" value="OB12G11770.1"/>
    <property type="gene ID" value="OB12G11770"/>
</dbReference>